<name>A0A137NUV4_CONC2</name>
<dbReference type="AlphaFoldDB" id="A0A137NUV4"/>
<feature type="domain" description="NADP-dependent oxidoreductase" evidence="7">
    <location>
        <begin position="16"/>
        <end position="281"/>
    </location>
</feature>
<dbReference type="InterPro" id="IPR036812">
    <property type="entry name" value="NAD(P)_OxRdtase_dom_sf"/>
</dbReference>
<accession>A0A137NUV4</accession>
<dbReference type="OrthoDB" id="416253at2759"/>
<dbReference type="FunFam" id="3.20.20.100:FF:000002">
    <property type="entry name" value="2,5-diketo-D-gluconic acid reductase A"/>
    <property type="match status" value="1"/>
</dbReference>
<feature type="binding site" evidence="5">
    <location>
        <position position="116"/>
    </location>
    <ligand>
        <name>substrate</name>
    </ligand>
</feature>
<evidence type="ECO:0000256" key="5">
    <source>
        <dbReference type="PIRSR" id="PIRSR000097-2"/>
    </source>
</evidence>
<dbReference type="Gene3D" id="3.20.20.100">
    <property type="entry name" value="NADP-dependent oxidoreductase domain"/>
    <property type="match status" value="1"/>
</dbReference>
<dbReference type="PRINTS" id="PR00069">
    <property type="entry name" value="ALDKETRDTASE"/>
</dbReference>
<dbReference type="InterPro" id="IPR020471">
    <property type="entry name" value="AKR"/>
</dbReference>
<evidence type="ECO:0000256" key="2">
    <source>
        <dbReference type="ARBA" id="ARBA00022857"/>
    </source>
</evidence>
<dbReference type="Pfam" id="PF00248">
    <property type="entry name" value="Aldo_ket_red"/>
    <property type="match status" value="1"/>
</dbReference>
<dbReference type="PIRSF" id="PIRSF000097">
    <property type="entry name" value="AKR"/>
    <property type="match status" value="1"/>
</dbReference>
<evidence type="ECO:0000256" key="1">
    <source>
        <dbReference type="ARBA" id="ARBA00007905"/>
    </source>
</evidence>
<keyword evidence="2" id="KW-0521">NADP</keyword>
<evidence type="ECO:0000256" key="3">
    <source>
        <dbReference type="ARBA" id="ARBA00023002"/>
    </source>
</evidence>
<comment type="similarity">
    <text evidence="1">Belongs to the aldo/keto reductase family.</text>
</comment>
<feature type="site" description="Lowers pKa of active site Tyr" evidence="6">
    <location>
        <position position="83"/>
    </location>
</feature>
<evidence type="ECO:0000313" key="9">
    <source>
        <dbReference type="Proteomes" id="UP000070444"/>
    </source>
</evidence>
<reference evidence="8 9" key="1">
    <citation type="journal article" date="2015" name="Genome Biol. Evol.">
        <title>Phylogenomic analyses indicate that early fungi evolved digesting cell walls of algal ancestors of land plants.</title>
        <authorList>
            <person name="Chang Y."/>
            <person name="Wang S."/>
            <person name="Sekimoto S."/>
            <person name="Aerts A.L."/>
            <person name="Choi C."/>
            <person name="Clum A."/>
            <person name="LaButti K.M."/>
            <person name="Lindquist E.A."/>
            <person name="Yee Ngan C."/>
            <person name="Ohm R.A."/>
            <person name="Salamov A.A."/>
            <person name="Grigoriev I.V."/>
            <person name="Spatafora J.W."/>
            <person name="Berbee M.L."/>
        </authorList>
    </citation>
    <scope>NUCLEOTIDE SEQUENCE [LARGE SCALE GENOMIC DNA]</scope>
    <source>
        <strain evidence="8 9">NRRL 28638</strain>
    </source>
</reference>
<protein>
    <submittedName>
        <fullName evidence="8">Aldo/keto reductase</fullName>
    </submittedName>
</protein>
<keyword evidence="9" id="KW-1185">Reference proteome</keyword>
<dbReference type="STRING" id="796925.A0A137NUV4"/>
<dbReference type="InterPro" id="IPR023210">
    <property type="entry name" value="NADP_OxRdtase_dom"/>
</dbReference>
<dbReference type="GO" id="GO:0016616">
    <property type="term" value="F:oxidoreductase activity, acting on the CH-OH group of donors, NAD or NADP as acceptor"/>
    <property type="evidence" value="ECO:0007669"/>
    <property type="project" value="UniProtKB-ARBA"/>
</dbReference>
<organism evidence="8 9">
    <name type="scientific">Conidiobolus coronatus (strain ATCC 28846 / CBS 209.66 / NRRL 28638)</name>
    <name type="common">Delacroixia coronata</name>
    <dbReference type="NCBI Taxonomy" id="796925"/>
    <lineage>
        <taxon>Eukaryota</taxon>
        <taxon>Fungi</taxon>
        <taxon>Fungi incertae sedis</taxon>
        <taxon>Zoopagomycota</taxon>
        <taxon>Entomophthoromycotina</taxon>
        <taxon>Entomophthoromycetes</taxon>
        <taxon>Entomophthorales</taxon>
        <taxon>Ancylistaceae</taxon>
        <taxon>Conidiobolus</taxon>
    </lineage>
</organism>
<dbReference type="OMA" id="GFDACYQ"/>
<evidence type="ECO:0000256" key="6">
    <source>
        <dbReference type="PIRSR" id="PIRSR000097-3"/>
    </source>
</evidence>
<keyword evidence="3" id="KW-0560">Oxidoreductase</keyword>
<dbReference type="Proteomes" id="UP000070444">
    <property type="component" value="Unassembled WGS sequence"/>
</dbReference>
<dbReference type="PANTHER" id="PTHR43827:SF3">
    <property type="entry name" value="NADP-DEPENDENT OXIDOREDUCTASE DOMAIN-CONTAINING PROTEIN"/>
    <property type="match status" value="1"/>
</dbReference>
<proteinExistence type="inferred from homology"/>
<evidence type="ECO:0000256" key="4">
    <source>
        <dbReference type="PIRSR" id="PIRSR000097-1"/>
    </source>
</evidence>
<gene>
    <name evidence="8" type="ORF">CONCODRAFT_20180</name>
</gene>
<dbReference type="CDD" id="cd19136">
    <property type="entry name" value="AKR_DrGR-like"/>
    <property type="match status" value="1"/>
</dbReference>
<evidence type="ECO:0000313" key="8">
    <source>
        <dbReference type="EMBL" id="KXN66560.1"/>
    </source>
</evidence>
<evidence type="ECO:0000259" key="7">
    <source>
        <dbReference type="Pfam" id="PF00248"/>
    </source>
</evidence>
<dbReference type="EMBL" id="KQ964711">
    <property type="protein sequence ID" value="KXN66560.1"/>
    <property type="molecule type" value="Genomic_DNA"/>
</dbReference>
<feature type="active site" description="Proton donor" evidence="4">
    <location>
        <position position="50"/>
    </location>
</feature>
<dbReference type="PANTHER" id="PTHR43827">
    <property type="entry name" value="2,5-DIKETO-D-GLUCONIC ACID REDUCTASE"/>
    <property type="match status" value="1"/>
</dbReference>
<dbReference type="SUPFAM" id="SSF51430">
    <property type="entry name" value="NAD(P)-linked oxidoreductase"/>
    <property type="match status" value="1"/>
</dbReference>
<sequence length="296" mass="33759">MAKRFILHNNIPIPTLGFGTYLMRDAEVLNACIKTAVKNGYCLIDTATVYRNEHIIGETLQEIFNNPQEFNNIKRENLFITSKLSPIDQGFEACYNAVIKSLSQLKLDYLDCYLIHWPGTSKLQLGDSKNPENRDGSWRALEKLYEEGKLKSIGVSNYQLHHLQELCNNCSIKPHVIQSEMHPWYFQPELLDYCATEKIFFQAYSSLGTGALISNPRYQAPLKALSDKYQVTVAQILLNWAIQKGVGVIPKSANLDRVAENCKIFGFELNQEDMKTLDNFNASSQTKFCWDSKDVL</sequence>